<dbReference type="EMBL" id="KV878238">
    <property type="protein sequence ID" value="OJZ90128.1"/>
    <property type="molecule type" value="Genomic_DNA"/>
</dbReference>
<feature type="transmembrane region" description="Helical" evidence="7">
    <location>
        <begin position="265"/>
        <end position="287"/>
    </location>
</feature>
<evidence type="ECO:0000259" key="8">
    <source>
        <dbReference type="Pfam" id="PF20684"/>
    </source>
</evidence>
<dbReference type="InterPro" id="IPR049326">
    <property type="entry name" value="Rhodopsin_dom_fungi"/>
</dbReference>
<evidence type="ECO:0000256" key="4">
    <source>
        <dbReference type="ARBA" id="ARBA00023136"/>
    </source>
</evidence>
<evidence type="ECO:0000256" key="1">
    <source>
        <dbReference type="ARBA" id="ARBA00004141"/>
    </source>
</evidence>
<proteinExistence type="inferred from homology"/>
<dbReference type="PANTHER" id="PTHR33048">
    <property type="entry name" value="PTH11-LIKE INTEGRAL MEMBRANE PROTEIN (AFU_ORTHOLOGUE AFUA_5G11245)"/>
    <property type="match status" value="1"/>
</dbReference>
<evidence type="ECO:0000256" key="7">
    <source>
        <dbReference type="SAM" id="Phobius"/>
    </source>
</evidence>
<keyword evidence="2 7" id="KW-0812">Transmembrane</keyword>
<dbReference type="InterPro" id="IPR052337">
    <property type="entry name" value="SAT4-like"/>
</dbReference>
<accession>A0A1M3TTA9</accession>
<gene>
    <name evidence="9" type="ORF">ASPFODRAFT_157752</name>
</gene>
<keyword evidence="3 7" id="KW-1133">Transmembrane helix</keyword>
<dbReference type="AlphaFoldDB" id="A0A1M3TTA9"/>
<evidence type="ECO:0000313" key="9">
    <source>
        <dbReference type="EMBL" id="OJZ90128.1"/>
    </source>
</evidence>
<dbReference type="OrthoDB" id="2988756at2759"/>
<evidence type="ECO:0000256" key="3">
    <source>
        <dbReference type="ARBA" id="ARBA00022989"/>
    </source>
</evidence>
<comment type="similarity">
    <text evidence="5">Belongs to the SAT4 family.</text>
</comment>
<feature type="transmembrane region" description="Helical" evidence="7">
    <location>
        <begin position="129"/>
        <end position="151"/>
    </location>
</feature>
<feature type="domain" description="Rhodopsin" evidence="8">
    <location>
        <begin position="47"/>
        <end position="324"/>
    </location>
</feature>
<evidence type="ECO:0000256" key="2">
    <source>
        <dbReference type="ARBA" id="ARBA00022692"/>
    </source>
</evidence>
<reference evidence="10" key="1">
    <citation type="journal article" date="2017" name="Genome Biol.">
        <title>Comparative genomics reveals high biological diversity and specific adaptations in the industrially and medically important fungal genus Aspergillus.</title>
        <authorList>
            <person name="de Vries R.P."/>
            <person name="Riley R."/>
            <person name="Wiebenga A."/>
            <person name="Aguilar-Osorio G."/>
            <person name="Amillis S."/>
            <person name="Uchima C.A."/>
            <person name="Anderluh G."/>
            <person name="Asadollahi M."/>
            <person name="Askin M."/>
            <person name="Barry K."/>
            <person name="Battaglia E."/>
            <person name="Bayram O."/>
            <person name="Benocci T."/>
            <person name="Braus-Stromeyer S.A."/>
            <person name="Caldana C."/>
            <person name="Canovas D."/>
            <person name="Cerqueira G.C."/>
            <person name="Chen F."/>
            <person name="Chen W."/>
            <person name="Choi C."/>
            <person name="Clum A."/>
            <person name="Dos Santos R.A."/>
            <person name="Damasio A.R."/>
            <person name="Diallinas G."/>
            <person name="Emri T."/>
            <person name="Fekete E."/>
            <person name="Flipphi M."/>
            <person name="Freyberg S."/>
            <person name="Gallo A."/>
            <person name="Gournas C."/>
            <person name="Habgood R."/>
            <person name="Hainaut M."/>
            <person name="Harispe M.L."/>
            <person name="Henrissat B."/>
            <person name="Hilden K.S."/>
            <person name="Hope R."/>
            <person name="Hossain A."/>
            <person name="Karabika E."/>
            <person name="Karaffa L."/>
            <person name="Karanyi Z."/>
            <person name="Krasevec N."/>
            <person name="Kuo A."/>
            <person name="Kusch H."/>
            <person name="LaButti K."/>
            <person name="Lagendijk E.L."/>
            <person name="Lapidus A."/>
            <person name="Levasseur A."/>
            <person name="Lindquist E."/>
            <person name="Lipzen A."/>
            <person name="Logrieco A.F."/>
            <person name="MacCabe A."/>
            <person name="Maekelae M.R."/>
            <person name="Malavazi I."/>
            <person name="Melin P."/>
            <person name="Meyer V."/>
            <person name="Mielnichuk N."/>
            <person name="Miskei M."/>
            <person name="Molnar A.P."/>
            <person name="Mule G."/>
            <person name="Ngan C.Y."/>
            <person name="Orejas M."/>
            <person name="Orosz E."/>
            <person name="Ouedraogo J.P."/>
            <person name="Overkamp K.M."/>
            <person name="Park H.-S."/>
            <person name="Perrone G."/>
            <person name="Piumi F."/>
            <person name="Punt P.J."/>
            <person name="Ram A.F."/>
            <person name="Ramon A."/>
            <person name="Rauscher S."/>
            <person name="Record E."/>
            <person name="Riano-Pachon D.M."/>
            <person name="Robert V."/>
            <person name="Roehrig J."/>
            <person name="Ruller R."/>
            <person name="Salamov A."/>
            <person name="Salih N.S."/>
            <person name="Samson R.A."/>
            <person name="Sandor E."/>
            <person name="Sanguinetti M."/>
            <person name="Schuetze T."/>
            <person name="Sepcic K."/>
            <person name="Shelest E."/>
            <person name="Sherlock G."/>
            <person name="Sophianopoulou V."/>
            <person name="Squina F.M."/>
            <person name="Sun H."/>
            <person name="Susca A."/>
            <person name="Todd R.B."/>
            <person name="Tsang A."/>
            <person name="Unkles S.E."/>
            <person name="van de Wiele N."/>
            <person name="van Rossen-Uffink D."/>
            <person name="Oliveira J.V."/>
            <person name="Vesth T.C."/>
            <person name="Visser J."/>
            <person name="Yu J.-H."/>
            <person name="Zhou M."/>
            <person name="Andersen M.R."/>
            <person name="Archer D.B."/>
            <person name="Baker S.E."/>
            <person name="Benoit I."/>
            <person name="Brakhage A.A."/>
            <person name="Braus G.H."/>
            <person name="Fischer R."/>
            <person name="Frisvad J.C."/>
            <person name="Goldman G.H."/>
            <person name="Houbraken J."/>
            <person name="Oakley B."/>
            <person name="Pocsi I."/>
            <person name="Scazzocchio C."/>
            <person name="Seiboth B."/>
            <person name="vanKuyk P.A."/>
            <person name="Wortman J."/>
            <person name="Dyer P.S."/>
            <person name="Grigoriev I.V."/>
        </authorList>
    </citation>
    <scope>NUCLEOTIDE SEQUENCE [LARGE SCALE GENOMIC DNA]</scope>
    <source>
        <strain evidence="10">CBS 106.47</strain>
    </source>
</reference>
<comment type="subcellular location">
    <subcellularLocation>
        <location evidence="1">Membrane</location>
        <topology evidence="1">Multi-pass membrane protein</topology>
    </subcellularLocation>
</comment>
<evidence type="ECO:0000256" key="5">
    <source>
        <dbReference type="ARBA" id="ARBA00038359"/>
    </source>
</evidence>
<feature type="transmembrane region" description="Helical" evidence="7">
    <location>
        <begin position="54"/>
        <end position="74"/>
    </location>
</feature>
<evidence type="ECO:0000313" key="10">
    <source>
        <dbReference type="Proteomes" id="UP000184063"/>
    </source>
</evidence>
<dbReference type="PANTHER" id="PTHR33048:SF105">
    <property type="match status" value="1"/>
</dbReference>
<sequence>MWTVIDSRDEASEAAYNSNVQLWTLYGIGCVVTLLRTYSQCKDLGWRRLRLDDYLIWVAIVFYTAQVALAYSVGNAAHGLANNSMTEAQRAALAPDSTEYRERSVVSYRLSDWTLTEVVNRIIGSKIQIAGWATYTALISSLKLSMLVFYTRLMDGLGRRYRVPIWIGFALVIGSFIACMITILAACRPFNKNWQIYPDPGSKFVPQDPRSGFLLMATLLDSCQPAISKPVIAATFAANLATDPYLVLIPIPMLWKSSLKLMKKIAVTIVLGAGIFILVCATIKSVFLLVEPNNGASIADEWGTRETFVAVITTNLPMVFHLFRTWLARGFGSAFQSSQRTYQLPSGGFQNTGGGTTRKRDRGGTSSRDPITVGLTFTESEERMMQDIKLQTLEPHGGPTAGAIMVSNQIEVTHQTRNSHAREPPAPGEVVNW</sequence>
<organism evidence="9 10">
    <name type="scientific">Aspergillus luchuensis (strain CBS 106.47)</name>
    <dbReference type="NCBI Taxonomy" id="1137211"/>
    <lineage>
        <taxon>Eukaryota</taxon>
        <taxon>Fungi</taxon>
        <taxon>Dikarya</taxon>
        <taxon>Ascomycota</taxon>
        <taxon>Pezizomycotina</taxon>
        <taxon>Eurotiomycetes</taxon>
        <taxon>Eurotiomycetidae</taxon>
        <taxon>Eurotiales</taxon>
        <taxon>Aspergillaceae</taxon>
        <taxon>Aspergillus</taxon>
        <taxon>Aspergillus subgen. Circumdati</taxon>
    </lineage>
</organism>
<dbReference type="Pfam" id="PF20684">
    <property type="entry name" value="Fung_rhodopsin"/>
    <property type="match status" value="1"/>
</dbReference>
<dbReference type="VEuPathDB" id="FungiDB:ASPFODRAFT_157752"/>
<dbReference type="Proteomes" id="UP000184063">
    <property type="component" value="Unassembled WGS sequence"/>
</dbReference>
<keyword evidence="4 7" id="KW-0472">Membrane</keyword>
<protein>
    <recommendedName>
        <fullName evidence="8">Rhodopsin domain-containing protein</fullName>
    </recommendedName>
</protein>
<feature type="transmembrane region" description="Helical" evidence="7">
    <location>
        <begin position="163"/>
        <end position="186"/>
    </location>
</feature>
<evidence type="ECO:0000256" key="6">
    <source>
        <dbReference type="SAM" id="MobiDB-lite"/>
    </source>
</evidence>
<dbReference type="GO" id="GO:0016020">
    <property type="term" value="C:membrane"/>
    <property type="evidence" value="ECO:0007669"/>
    <property type="project" value="UniProtKB-SubCell"/>
</dbReference>
<name>A0A1M3TTA9_ASPLC</name>
<feature type="region of interest" description="Disordered" evidence="6">
    <location>
        <begin position="342"/>
        <end position="372"/>
    </location>
</feature>
<feature type="transmembrane region" description="Helical" evidence="7">
    <location>
        <begin position="20"/>
        <end position="38"/>
    </location>
</feature>